<dbReference type="EMBL" id="KZ293539">
    <property type="protein sequence ID" value="PBK58511.1"/>
    <property type="molecule type" value="Genomic_DNA"/>
</dbReference>
<evidence type="ECO:0000313" key="1">
    <source>
        <dbReference type="EMBL" id="PBK58511.1"/>
    </source>
</evidence>
<sequence>MLTLAVPDVPDNAANHIPATIVLEGHFTHLTYGGQTDSTSLIPPKVLKYANCGQAVKFLGVEYAICGQRFRLKYANFRTNLGGSLLGPSEVTPPPECPHKYCGAPSRRVAS</sequence>
<dbReference type="AlphaFoldDB" id="A0A2H3AHZ5"/>
<organism evidence="1 2">
    <name type="scientific">Armillaria solidipes</name>
    <dbReference type="NCBI Taxonomy" id="1076256"/>
    <lineage>
        <taxon>Eukaryota</taxon>
        <taxon>Fungi</taxon>
        <taxon>Dikarya</taxon>
        <taxon>Basidiomycota</taxon>
        <taxon>Agaricomycotina</taxon>
        <taxon>Agaricomycetes</taxon>
        <taxon>Agaricomycetidae</taxon>
        <taxon>Agaricales</taxon>
        <taxon>Marasmiineae</taxon>
        <taxon>Physalacriaceae</taxon>
        <taxon>Armillaria</taxon>
    </lineage>
</organism>
<proteinExistence type="predicted"/>
<gene>
    <name evidence="1" type="ORF">ARMSODRAFT_967667</name>
</gene>
<name>A0A2H3AHZ5_9AGAR</name>
<reference evidence="2" key="1">
    <citation type="journal article" date="2017" name="Nat. Ecol. Evol.">
        <title>Genome expansion and lineage-specific genetic innovations in the forest pathogenic fungi Armillaria.</title>
        <authorList>
            <person name="Sipos G."/>
            <person name="Prasanna A.N."/>
            <person name="Walter M.C."/>
            <person name="O'Connor E."/>
            <person name="Balint B."/>
            <person name="Krizsan K."/>
            <person name="Kiss B."/>
            <person name="Hess J."/>
            <person name="Varga T."/>
            <person name="Slot J."/>
            <person name="Riley R."/>
            <person name="Boka B."/>
            <person name="Rigling D."/>
            <person name="Barry K."/>
            <person name="Lee J."/>
            <person name="Mihaltcheva S."/>
            <person name="LaButti K."/>
            <person name="Lipzen A."/>
            <person name="Waldron R."/>
            <person name="Moloney N.M."/>
            <person name="Sperisen C."/>
            <person name="Kredics L."/>
            <person name="Vagvoelgyi C."/>
            <person name="Patrignani A."/>
            <person name="Fitzpatrick D."/>
            <person name="Nagy I."/>
            <person name="Doyle S."/>
            <person name="Anderson J.B."/>
            <person name="Grigoriev I.V."/>
            <person name="Gueldener U."/>
            <person name="Muensterkoetter M."/>
            <person name="Nagy L.G."/>
        </authorList>
    </citation>
    <scope>NUCLEOTIDE SEQUENCE [LARGE SCALE GENOMIC DNA]</scope>
    <source>
        <strain evidence="2">28-4</strain>
    </source>
</reference>
<dbReference type="Proteomes" id="UP000218334">
    <property type="component" value="Unassembled WGS sequence"/>
</dbReference>
<protein>
    <submittedName>
        <fullName evidence="1">Uncharacterized protein</fullName>
    </submittedName>
</protein>
<accession>A0A2H3AHZ5</accession>
<evidence type="ECO:0000313" key="2">
    <source>
        <dbReference type="Proteomes" id="UP000218334"/>
    </source>
</evidence>
<keyword evidence="2" id="KW-1185">Reference proteome</keyword>